<dbReference type="OrthoDB" id="4570063at2"/>
<name>A0A3D9UQ24_9MICO</name>
<evidence type="ECO:0000259" key="1">
    <source>
        <dbReference type="Pfam" id="PF18726"/>
    </source>
</evidence>
<evidence type="ECO:0000313" key="3">
    <source>
        <dbReference type="Proteomes" id="UP000256253"/>
    </source>
</evidence>
<dbReference type="Pfam" id="PF18726">
    <property type="entry name" value="HEPN_SAV_6107"/>
    <property type="match status" value="1"/>
</dbReference>
<protein>
    <recommendedName>
        <fullName evidence="1">SAV-6107-like HEPN domain-containing protein</fullName>
    </recommendedName>
</protein>
<gene>
    <name evidence="2" type="ORF">DFJ65_2486</name>
</gene>
<dbReference type="RefSeq" id="WP_115923257.1">
    <property type="nucleotide sequence ID" value="NZ_QTUA01000001.1"/>
</dbReference>
<feature type="domain" description="SAV-6107-like HEPN" evidence="1">
    <location>
        <begin position="41"/>
        <end position="135"/>
    </location>
</feature>
<sequence length="156" mass="16771">MTALANRPGTPRAARPQQPPIACAAGVLDLVDRSRDCLLEACHQSDLVERYRCAQLGALRAAAALVAARSARSPRSRPRSVWQVVGEAVPELREWAEFFAGTGKRGQVYDRGAQRPSAREADDLIRAGETFLGLVLQELGLPMVSGLDAAVAPTLR</sequence>
<organism evidence="2 3">
    <name type="scientific">Calidifontibacter indicus</name>
    <dbReference type="NCBI Taxonomy" id="419650"/>
    <lineage>
        <taxon>Bacteria</taxon>
        <taxon>Bacillati</taxon>
        <taxon>Actinomycetota</taxon>
        <taxon>Actinomycetes</taxon>
        <taxon>Micrococcales</taxon>
        <taxon>Dermacoccaceae</taxon>
        <taxon>Calidifontibacter</taxon>
    </lineage>
</organism>
<dbReference type="AlphaFoldDB" id="A0A3D9UQ24"/>
<dbReference type="EMBL" id="QTUA01000001">
    <property type="protein sequence ID" value="REF31419.1"/>
    <property type="molecule type" value="Genomic_DNA"/>
</dbReference>
<accession>A0A3D9UQ24</accession>
<reference evidence="2 3" key="1">
    <citation type="submission" date="2018-08" db="EMBL/GenBank/DDBJ databases">
        <title>Sequencing the genomes of 1000 actinobacteria strains.</title>
        <authorList>
            <person name="Klenk H.-P."/>
        </authorList>
    </citation>
    <scope>NUCLEOTIDE SEQUENCE [LARGE SCALE GENOMIC DNA]</scope>
    <source>
        <strain evidence="2 3">DSM 22967</strain>
    </source>
</reference>
<dbReference type="Proteomes" id="UP000256253">
    <property type="component" value="Unassembled WGS sequence"/>
</dbReference>
<dbReference type="InterPro" id="IPR040891">
    <property type="entry name" value="HEPN_SAV_6107"/>
</dbReference>
<comment type="caution">
    <text evidence="2">The sequence shown here is derived from an EMBL/GenBank/DDBJ whole genome shotgun (WGS) entry which is preliminary data.</text>
</comment>
<evidence type="ECO:0000313" key="2">
    <source>
        <dbReference type="EMBL" id="REF31419.1"/>
    </source>
</evidence>
<proteinExistence type="predicted"/>
<keyword evidence="3" id="KW-1185">Reference proteome</keyword>